<comment type="caution">
    <text evidence="2">The sequence shown here is derived from an EMBL/GenBank/DDBJ whole genome shotgun (WGS) entry which is preliminary data.</text>
</comment>
<dbReference type="Pfam" id="PF03729">
    <property type="entry name" value="DUF308"/>
    <property type="match status" value="2"/>
</dbReference>
<dbReference type="STRING" id="154621.RV11_GL002304"/>
<keyword evidence="3" id="KW-1185">Reference proteome</keyword>
<name>R3WP60_9ENTE</name>
<dbReference type="Proteomes" id="UP000013785">
    <property type="component" value="Unassembled WGS sequence"/>
</dbReference>
<proteinExistence type="predicted"/>
<feature type="transmembrane region" description="Helical" evidence="1">
    <location>
        <begin position="34"/>
        <end position="55"/>
    </location>
</feature>
<dbReference type="GO" id="GO:0005886">
    <property type="term" value="C:plasma membrane"/>
    <property type="evidence" value="ECO:0007669"/>
    <property type="project" value="TreeGrafter"/>
</dbReference>
<evidence type="ECO:0000256" key="1">
    <source>
        <dbReference type="SAM" id="Phobius"/>
    </source>
</evidence>
<dbReference type="InterPro" id="IPR005325">
    <property type="entry name" value="DUF308_memb"/>
</dbReference>
<gene>
    <name evidence="2" type="ORF">UC3_00130</name>
</gene>
<evidence type="ECO:0000313" key="2">
    <source>
        <dbReference type="EMBL" id="EOL49227.1"/>
    </source>
</evidence>
<feature type="transmembrane region" description="Helical" evidence="1">
    <location>
        <begin position="12"/>
        <end position="28"/>
    </location>
</feature>
<organism evidence="2 3">
    <name type="scientific">Enterococcus phoeniculicola ATCC BAA-412</name>
    <dbReference type="NCBI Taxonomy" id="1158610"/>
    <lineage>
        <taxon>Bacteria</taxon>
        <taxon>Bacillati</taxon>
        <taxon>Bacillota</taxon>
        <taxon>Bacilli</taxon>
        <taxon>Lactobacillales</taxon>
        <taxon>Enterococcaceae</taxon>
        <taxon>Enterococcus</taxon>
    </lineage>
</organism>
<feature type="transmembrane region" description="Helical" evidence="1">
    <location>
        <begin position="67"/>
        <end position="86"/>
    </location>
</feature>
<dbReference type="HOGENOM" id="CLU_091585_7_0_9"/>
<dbReference type="eggNOG" id="COG3247">
    <property type="taxonomic scope" value="Bacteria"/>
</dbReference>
<evidence type="ECO:0000313" key="3">
    <source>
        <dbReference type="Proteomes" id="UP000013785"/>
    </source>
</evidence>
<feature type="transmembrane region" description="Helical" evidence="1">
    <location>
        <begin position="124"/>
        <end position="144"/>
    </location>
</feature>
<feature type="transmembrane region" description="Helical" evidence="1">
    <location>
        <begin position="92"/>
        <end position="112"/>
    </location>
</feature>
<dbReference type="InterPro" id="IPR052712">
    <property type="entry name" value="Acid_resist_chaperone_HdeD"/>
</dbReference>
<keyword evidence="1" id="KW-1133">Transmembrane helix</keyword>
<dbReference type="PATRIC" id="fig|1158610.3.peg.106"/>
<feature type="transmembrane region" description="Helical" evidence="1">
    <location>
        <begin position="150"/>
        <end position="173"/>
    </location>
</feature>
<keyword evidence="1" id="KW-0472">Membrane</keyword>
<accession>R3WP60</accession>
<sequence>MMEQKRGVDWGNLLMGILFVIVALFSFQNPAGDLIAIVMVFAIFALLKGIFEIFARNKWKELTGYKAKMPLLVGIVDILIGVFFLFNIRAGVLALPFVFAIWFIMDSVLGLFALDLAKSISNGYYWFTLLVNVLGIFLGVILLFNPLSAALTLSFLVGFYFMMFGITHIVYAFR</sequence>
<dbReference type="EMBL" id="AJAT01000005">
    <property type="protein sequence ID" value="EOL49227.1"/>
    <property type="molecule type" value="Genomic_DNA"/>
</dbReference>
<dbReference type="PANTHER" id="PTHR34989:SF1">
    <property type="entry name" value="PROTEIN HDED"/>
    <property type="match status" value="1"/>
</dbReference>
<reference evidence="2 3" key="1">
    <citation type="submission" date="2013-02" db="EMBL/GenBank/DDBJ databases">
        <title>The Genome Sequence of Enterococcus phoeniculicola BAA-412.</title>
        <authorList>
            <consortium name="The Broad Institute Genome Sequencing Platform"/>
            <consortium name="The Broad Institute Genome Sequencing Center for Infectious Disease"/>
            <person name="Earl A.M."/>
            <person name="Gilmore M.S."/>
            <person name="Lebreton F."/>
            <person name="Walker B."/>
            <person name="Young S.K."/>
            <person name="Zeng Q."/>
            <person name="Gargeya S."/>
            <person name="Fitzgerald M."/>
            <person name="Haas B."/>
            <person name="Abouelleil A."/>
            <person name="Alvarado L."/>
            <person name="Arachchi H.M."/>
            <person name="Berlin A.M."/>
            <person name="Chapman S.B."/>
            <person name="Dewar J."/>
            <person name="Goldberg J."/>
            <person name="Griggs A."/>
            <person name="Gujja S."/>
            <person name="Hansen M."/>
            <person name="Howarth C."/>
            <person name="Imamovic A."/>
            <person name="Larimer J."/>
            <person name="McCowan C."/>
            <person name="Murphy C."/>
            <person name="Neiman D."/>
            <person name="Pearson M."/>
            <person name="Priest M."/>
            <person name="Roberts A."/>
            <person name="Saif S."/>
            <person name="Shea T."/>
            <person name="Sisk P."/>
            <person name="Sykes S."/>
            <person name="Wortman J."/>
            <person name="Nusbaum C."/>
            <person name="Birren B."/>
        </authorList>
    </citation>
    <scope>NUCLEOTIDE SEQUENCE [LARGE SCALE GENOMIC DNA]</scope>
    <source>
        <strain evidence="2 3">ATCC BAA-412</strain>
    </source>
</reference>
<dbReference type="PANTHER" id="PTHR34989">
    <property type="entry name" value="PROTEIN HDED"/>
    <property type="match status" value="1"/>
</dbReference>
<keyword evidence="1" id="KW-0812">Transmembrane</keyword>
<dbReference type="AlphaFoldDB" id="R3WP60"/>
<protein>
    <submittedName>
        <fullName evidence="2">Acid-resistance membrane protein</fullName>
    </submittedName>
</protein>